<dbReference type="PANTHER" id="PTHR43201">
    <property type="entry name" value="ACYL-COA SYNTHETASE"/>
    <property type="match status" value="1"/>
</dbReference>
<dbReference type="Pfam" id="PF13193">
    <property type="entry name" value="AMP-binding_C"/>
    <property type="match status" value="1"/>
</dbReference>
<dbReference type="InterPro" id="IPR025110">
    <property type="entry name" value="AMP-bd_C"/>
</dbReference>
<dbReference type="PANTHER" id="PTHR43201:SF5">
    <property type="entry name" value="MEDIUM-CHAIN ACYL-COA LIGASE ACSF2, MITOCHONDRIAL"/>
    <property type="match status" value="1"/>
</dbReference>
<dbReference type="InterPro" id="IPR042099">
    <property type="entry name" value="ANL_N_sf"/>
</dbReference>
<gene>
    <name evidence="5" type="ORF">GII31_05030</name>
</gene>
<keyword evidence="2" id="KW-0436">Ligase</keyword>
<proteinExistence type="inferred from homology"/>
<sequence length="695" mass="74023">MKIEHREVIAAPIDEVWALCADPVSLNRFADSRLKVLAQDPGRAPELDAHYRVLMHVGGATIGGSVIITEYTEPRELAWSTYGGVSHRFRLRLRSVGGGTSLTLRVSYDAPGLLGAVADLAAYPMVWSVLKEMVLSIKTEAEGVAGSPPGKSVPRRITDEVEHLGTLTRAGIIAPMRPDRLVRIGFAARNWGMSPASLLAIGEARHPDRIAVIDDQGPLTYAEADRQSTSIAAGLRMLGVNEGDAVALLARNHRGFVLAMAAVAKAGADLLLLNTGFSGTQITEVCRREQPSAIIYDTEFTELVTEAATNRRTVLADGPGLRDAEDELTSLAVLVAKYPHHSPPSPGHTGKITILTSGTTGTPKGAARGAISGGGSVPTLEAPAAVLDRIPLHAGMRVGLAAPAFHAWGLSNLLLGLALGGTIVCVRKFDPEQWLAAIAENRVQALVVVPVMLQRILDLPSDVRSGHDTSTLTVVSASGSALPGDLSDRWMNTFGENLYNLYGSTEVANATIATPEDMRRAPGTAGTPTRGTTIKILGENNSELSQGEAGRIFVGNSQLFEGYSGGGDKQRRNGLMATGDLGYFDAAGRLFVVGRDDDMIVSGGENVFPKEVEDTIARHPAVTDVAAVGVDDSEFGQRLRAFVVLREGQSVSADELRSLVKNQLAGYKVPRDIEFIDELPRNATGKILRRELQSR</sequence>
<comment type="similarity">
    <text evidence="1">Belongs to the ATP-dependent AMP-binding enzyme family.</text>
</comment>
<evidence type="ECO:0000259" key="3">
    <source>
        <dbReference type="Pfam" id="PF00501"/>
    </source>
</evidence>
<dbReference type="RefSeq" id="WP_213247369.1">
    <property type="nucleotide sequence ID" value="NZ_CP045806.1"/>
</dbReference>
<evidence type="ECO:0000256" key="2">
    <source>
        <dbReference type="ARBA" id="ARBA00022598"/>
    </source>
</evidence>
<evidence type="ECO:0000313" key="6">
    <source>
        <dbReference type="Proteomes" id="UP001059836"/>
    </source>
</evidence>
<accession>A0ABX6IET3</accession>
<dbReference type="InterPro" id="IPR019587">
    <property type="entry name" value="Polyketide_cyclase/dehydratase"/>
</dbReference>
<dbReference type="Gene3D" id="3.40.50.12780">
    <property type="entry name" value="N-terminal domain of ligase-like"/>
    <property type="match status" value="1"/>
</dbReference>
<dbReference type="Proteomes" id="UP001059836">
    <property type="component" value="Chromosome"/>
</dbReference>
<dbReference type="Gene3D" id="3.30.530.20">
    <property type="match status" value="1"/>
</dbReference>
<dbReference type="Gene3D" id="3.30.300.30">
    <property type="match status" value="1"/>
</dbReference>
<dbReference type="SUPFAM" id="SSF56801">
    <property type="entry name" value="Acetyl-CoA synthetase-like"/>
    <property type="match status" value="1"/>
</dbReference>
<dbReference type="CDD" id="cd04433">
    <property type="entry name" value="AFD_class_I"/>
    <property type="match status" value="1"/>
</dbReference>
<dbReference type="InterPro" id="IPR023393">
    <property type="entry name" value="START-like_dom_sf"/>
</dbReference>
<protein>
    <submittedName>
        <fullName evidence="5">AMP-binding protein</fullName>
    </submittedName>
</protein>
<evidence type="ECO:0000256" key="1">
    <source>
        <dbReference type="ARBA" id="ARBA00006432"/>
    </source>
</evidence>
<dbReference type="InterPro" id="IPR000873">
    <property type="entry name" value="AMP-dep_synth/lig_dom"/>
</dbReference>
<evidence type="ECO:0000259" key="4">
    <source>
        <dbReference type="Pfam" id="PF13193"/>
    </source>
</evidence>
<name>A0ABX6IET3_9ACTN</name>
<keyword evidence="6" id="KW-1185">Reference proteome</keyword>
<dbReference type="Pfam" id="PF10604">
    <property type="entry name" value="Polyketide_cyc2"/>
    <property type="match status" value="1"/>
</dbReference>
<dbReference type="Pfam" id="PF00501">
    <property type="entry name" value="AMP-binding"/>
    <property type="match status" value="1"/>
</dbReference>
<dbReference type="SUPFAM" id="SSF55961">
    <property type="entry name" value="Bet v1-like"/>
    <property type="match status" value="1"/>
</dbReference>
<reference evidence="5" key="1">
    <citation type="journal article" date="2021" name="Nat. Microbiol.">
        <title>Cocultivation of an ultrasmall environmental parasitic bacterium with lytic ability against bacteria associated with wastewater foams.</title>
        <authorList>
            <person name="Batinovic S."/>
            <person name="Rose J.J.A."/>
            <person name="Ratcliffe J."/>
            <person name="Seviour R.J."/>
            <person name="Petrovski S."/>
        </authorList>
    </citation>
    <scope>NUCLEOTIDE SEQUENCE</scope>
    <source>
        <strain evidence="5">CON9</strain>
    </source>
</reference>
<feature type="domain" description="AMP-binding enzyme C-terminal" evidence="4">
    <location>
        <begin position="611"/>
        <end position="686"/>
    </location>
</feature>
<evidence type="ECO:0000313" key="5">
    <source>
        <dbReference type="EMBL" id="QHN34351.1"/>
    </source>
</evidence>
<feature type="domain" description="AMP-dependent synthetase/ligase" evidence="3">
    <location>
        <begin position="204"/>
        <end position="563"/>
    </location>
</feature>
<organism evidence="5 6">
    <name type="scientific">Gordonia pseudamarae</name>
    <dbReference type="NCBI Taxonomy" id="2831662"/>
    <lineage>
        <taxon>Bacteria</taxon>
        <taxon>Bacillati</taxon>
        <taxon>Actinomycetota</taxon>
        <taxon>Actinomycetes</taxon>
        <taxon>Mycobacteriales</taxon>
        <taxon>Gordoniaceae</taxon>
        <taxon>Gordonia</taxon>
    </lineage>
</organism>
<dbReference type="InterPro" id="IPR045851">
    <property type="entry name" value="AMP-bd_C_sf"/>
</dbReference>
<dbReference type="EMBL" id="CP045809">
    <property type="protein sequence ID" value="QHN34351.1"/>
    <property type="molecule type" value="Genomic_DNA"/>
</dbReference>